<proteinExistence type="predicted"/>
<accession>A0A7G9Z2R9</accession>
<name>A0A7G9Z2R9_9EURY</name>
<dbReference type="AlphaFoldDB" id="A0A7G9Z2R9"/>
<gene>
    <name evidence="2" type="ORF">KENJCFKB_00013</name>
</gene>
<evidence type="ECO:0000313" key="2">
    <source>
        <dbReference type="EMBL" id="QNO54553.1"/>
    </source>
</evidence>
<evidence type="ECO:0000256" key="1">
    <source>
        <dbReference type="SAM" id="Phobius"/>
    </source>
</evidence>
<keyword evidence="1" id="KW-0472">Membrane</keyword>
<sequence>MGPKGTFEAQKGIDNHENTKVFSYQEIWGSFVKNTWYIIGIIIAAMGIVITLWTIFSIGLGLILVVILVVITFCSLLGLSISLNKIIIEQKGKIKVSEEKVKELAEKVNVRDSRVKELTKCGKIAFFDKGEEATEKAIKLLKGVENSLYYFGAAGFIGDNNEWKKTLAKKMANTDIKFVRLIDLKSPKEMAEILKGMVEEKEISEYAEEYKEWLDLHSAHLRSRSENNMFYKFDGAPLWKFGINLIIFDDENICIVFLSAKENKNAIFVYDCPDIAKAMINYSDWVAHFLGLEKIGYNELEGYAVDWKVKTDLSDNEKMGKV</sequence>
<feature type="transmembrane region" description="Helical" evidence="1">
    <location>
        <begin position="62"/>
        <end position="83"/>
    </location>
</feature>
<feature type="transmembrane region" description="Helical" evidence="1">
    <location>
        <begin position="36"/>
        <end position="56"/>
    </location>
</feature>
<keyword evidence="1" id="KW-1133">Transmembrane helix</keyword>
<protein>
    <submittedName>
        <fullName evidence="2">Uncharacterized protein</fullName>
    </submittedName>
</protein>
<keyword evidence="1" id="KW-0812">Transmembrane</keyword>
<reference evidence="2" key="1">
    <citation type="submission" date="2020-06" db="EMBL/GenBank/DDBJ databases">
        <title>Unique genomic features of the anaerobic methanotrophic archaea.</title>
        <authorList>
            <person name="Chadwick G.L."/>
            <person name="Skennerton C.T."/>
            <person name="Laso-Perez R."/>
            <person name="Leu A.O."/>
            <person name="Speth D.R."/>
            <person name="Yu H."/>
            <person name="Morgan-Lang C."/>
            <person name="Hatzenpichler R."/>
            <person name="Goudeau D."/>
            <person name="Malmstrom R."/>
            <person name="Brazelton W.J."/>
            <person name="Woyke T."/>
            <person name="Hallam S.J."/>
            <person name="Tyson G.W."/>
            <person name="Wegener G."/>
            <person name="Boetius A."/>
            <person name="Orphan V."/>
        </authorList>
    </citation>
    <scope>NUCLEOTIDE SEQUENCE</scope>
</reference>
<organism evidence="2">
    <name type="scientific">Candidatus Methanophaga sp. ANME-1 ERB7</name>
    <dbReference type="NCBI Taxonomy" id="2759913"/>
    <lineage>
        <taxon>Archaea</taxon>
        <taxon>Methanobacteriati</taxon>
        <taxon>Methanobacteriota</taxon>
        <taxon>Stenosarchaea group</taxon>
        <taxon>Methanomicrobia</taxon>
        <taxon>Candidatus Methanophagales</taxon>
        <taxon>Candidatus Methanophagaceae</taxon>
        <taxon>Candidatus Methanophaga</taxon>
    </lineage>
</organism>
<dbReference type="EMBL" id="MT631586">
    <property type="protein sequence ID" value="QNO54553.1"/>
    <property type="molecule type" value="Genomic_DNA"/>
</dbReference>